<name>A0ABT8AYE2_9HYPH</name>
<evidence type="ECO:0000313" key="3">
    <source>
        <dbReference type="Proteomes" id="UP001244297"/>
    </source>
</evidence>
<feature type="compositionally biased region" description="Low complexity" evidence="1">
    <location>
        <begin position="154"/>
        <end position="173"/>
    </location>
</feature>
<feature type="region of interest" description="Disordered" evidence="1">
    <location>
        <begin position="235"/>
        <end position="256"/>
    </location>
</feature>
<gene>
    <name evidence="2" type="ORF">QWZ18_28300</name>
</gene>
<evidence type="ECO:0000256" key="1">
    <source>
        <dbReference type="SAM" id="MobiDB-lite"/>
    </source>
</evidence>
<keyword evidence="3" id="KW-1185">Reference proteome</keyword>
<feature type="non-terminal residue" evidence="2">
    <location>
        <position position="1"/>
    </location>
</feature>
<accession>A0ABT8AYE2</accession>
<protein>
    <submittedName>
        <fullName evidence="2">Uncharacterized protein</fullName>
    </submittedName>
</protein>
<dbReference type="Proteomes" id="UP001244297">
    <property type="component" value="Unassembled WGS sequence"/>
</dbReference>
<feature type="compositionally biased region" description="Low complexity" evidence="1">
    <location>
        <begin position="119"/>
        <end position="144"/>
    </location>
</feature>
<comment type="caution">
    <text evidence="2">The sequence shown here is derived from an EMBL/GenBank/DDBJ whole genome shotgun (WGS) entry which is preliminary data.</text>
</comment>
<feature type="compositionally biased region" description="Polar residues" evidence="1">
    <location>
        <begin position="183"/>
        <end position="193"/>
    </location>
</feature>
<organism evidence="2 3">
    <name type="scientific">Methylobacterium longum</name>
    <dbReference type="NCBI Taxonomy" id="767694"/>
    <lineage>
        <taxon>Bacteria</taxon>
        <taxon>Pseudomonadati</taxon>
        <taxon>Pseudomonadota</taxon>
        <taxon>Alphaproteobacteria</taxon>
        <taxon>Hyphomicrobiales</taxon>
        <taxon>Methylobacteriaceae</taxon>
        <taxon>Methylobacterium</taxon>
    </lineage>
</organism>
<feature type="region of interest" description="Disordered" evidence="1">
    <location>
        <begin position="9"/>
        <end position="193"/>
    </location>
</feature>
<sequence>MKIDYIRAYSNDGSNPTVALDRVSAPDGKDPGMYGATALNGGPATPSAPVEPVPVSTTPAPTNPVPTTPSSVEPPAQVAPPPVTQPTSDNVVIAGDSTGTPIGTPISSTSAVHPETSGSASAVQPAASSSSSAPATDPTAIADSSAPASGMAHTTPVEPTGSTSPTSVSLSPPIAAAVPSPTNPAATSSGIPGSAVTNSTGAVGGATNAQTIPVSDSGGSLAPTATISGNAAQPLAVSPTSSINSTGMPQPATTNSGMVGANASGIANSYAYRTFTSTSQARVAALTAQKKVIQYAVKHPEARGIANKMLEILMSHW</sequence>
<feature type="compositionally biased region" description="Polar residues" evidence="1">
    <location>
        <begin position="238"/>
        <end position="256"/>
    </location>
</feature>
<dbReference type="EMBL" id="JAUFPT010000100">
    <property type="protein sequence ID" value="MDN3574496.1"/>
    <property type="molecule type" value="Genomic_DNA"/>
</dbReference>
<proteinExistence type="predicted"/>
<feature type="compositionally biased region" description="Polar residues" evidence="1">
    <location>
        <begin position="97"/>
        <end position="111"/>
    </location>
</feature>
<reference evidence="3" key="1">
    <citation type="journal article" date="2019" name="Int. J. Syst. Evol. Microbiol.">
        <title>The Global Catalogue of Microorganisms (GCM) 10K type strain sequencing project: providing services to taxonomists for standard genome sequencing and annotation.</title>
        <authorList>
            <consortium name="The Broad Institute Genomics Platform"/>
            <consortium name="The Broad Institute Genome Sequencing Center for Infectious Disease"/>
            <person name="Wu L."/>
            <person name="Ma J."/>
        </authorList>
    </citation>
    <scope>NUCLEOTIDE SEQUENCE [LARGE SCALE GENOMIC DNA]</scope>
    <source>
        <strain evidence="3">CECT 7806</strain>
    </source>
</reference>
<evidence type="ECO:0000313" key="2">
    <source>
        <dbReference type="EMBL" id="MDN3574496.1"/>
    </source>
</evidence>
<feature type="compositionally biased region" description="Low complexity" evidence="1">
    <location>
        <begin position="43"/>
        <end position="60"/>
    </location>
</feature>